<dbReference type="EMBL" id="DAAVPB010000017">
    <property type="protein sequence ID" value="HAF6370528.1"/>
    <property type="molecule type" value="Genomic_DNA"/>
</dbReference>
<dbReference type="InterPro" id="IPR013609">
    <property type="entry name" value="Stf-like_N"/>
</dbReference>
<feature type="region of interest" description="Disordered" evidence="1">
    <location>
        <begin position="176"/>
        <end position="206"/>
    </location>
</feature>
<name>A0A750KU39_SALER</name>
<proteinExistence type="predicted"/>
<dbReference type="SUPFAM" id="SSF49464">
    <property type="entry name" value="Carboxypeptidase regulatory domain-like"/>
    <property type="match status" value="1"/>
</dbReference>
<protein>
    <recommendedName>
        <fullName evidence="2">Lambda-like tail fibre protein N-terminal domain-containing protein</fullName>
    </recommendedName>
</protein>
<gene>
    <name evidence="3" type="ORF">G8N11_003464</name>
</gene>
<dbReference type="Gene3D" id="2.60.40.1120">
    <property type="entry name" value="Carboxypeptidase-like, regulatory domain"/>
    <property type="match status" value="1"/>
</dbReference>
<reference evidence="3" key="1">
    <citation type="journal article" date="2018" name="Genome Biol.">
        <title>SKESA: strategic k-mer extension for scrupulous assemblies.</title>
        <authorList>
            <person name="Souvorov A."/>
            <person name="Agarwala R."/>
            <person name="Lipman D.J."/>
        </authorList>
    </citation>
    <scope>NUCLEOTIDE SEQUENCE</scope>
    <source>
        <strain evidence="3">MA.JE_S09-001881</strain>
    </source>
</reference>
<evidence type="ECO:0000259" key="2">
    <source>
        <dbReference type="Pfam" id="PF08400"/>
    </source>
</evidence>
<evidence type="ECO:0000313" key="3">
    <source>
        <dbReference type="EMBL" id="HAF6370528.1"/>
    </source>
</evidence>
<feature type="region of interest" description="Disordered" evidence="1">
    <location>
        <begin position="126"/>
        <end position="156"/>
    </location>
</feature>
<dbReference type="InterPro" id="IPR008969">
    <property type="entry name" value="CarboxyPept-like_regulatory"/>
</dbReference>
<comment type="caution">
    <text evidence="3">The sequence shown here is derived from an EMBL/GenBank/DDBJ whole genome shotgun (WGS) entry which is preliminary data.</text>
</comment>
<sequence length="354" mass="36757">MGSLPAGFFYGGDMPVISGTLIDGAGQPVPGCTIRLRALNTTSAVIATVTADIGTEAGKYRIDAQPGDYAVTLAVEGFPPALVGNIEVRPDSPDGALNDYLRAVKDEDLTSEAMKLFQELASQARESADKAREAEDNASGSATAARKSEQAAAMSEKVSAESAAAAAATATQTEAAKESAVQASRRSENNAVAARKSEQAAAMSEKASAESAADAVDSATKADAAKVAAQEAAASITVTEAPEDSICYVRRNKVWVRQGAFDVAVSSSAGMVDALSHQLFILDGTQDNTVTFTRLPEGRAMVLALVFRGQGGTITWPENLNWSQNDTPQLSASRTVITVLWDGETLTGTMAMAV</sequence>
<feature type="domain" description="Lambda-like tail fibre protein N-terminal" evidence="2">
    <location>
        <begin position="16"/>
        <end position="140"/>
    </location>
</feature>
<organism evidence="3">
    <name type="scientific">Salmonella enterica</name>
    <name type="common">Salmonella choleraesuis</name>
    <dbReference type="NCBI Taxonomy" id="28901"/>
    <lineage>
        <taxon>Bacteria</taxon>
        <taxon>Pseudomonadati</taxon>
        <taxon>Pseudomonadota</taxon>
        <taxon>Gammaproteobacteria</taxon>
        <taxon>Enterobacterales</taxon>
        <taxon>Enterobacteriaceae</taxon>
        <taxon>Salmonella</taxon>
    </lineage>
</organism>
<dbReference type="AlphaFoldDB" id="A0A750KU39"/>
<reference evidence="3" key="2">
    <citation type="submission" date="2020-02" db="EMBL/GenBank/DDBJ databases">
        <authorList>
            <consortium name="NCBI Pathogen Detection Project"/>
        </authorList>
    </citation>
    <scope>NUCLEOTIDE SEQUENCE</scope>
    <source>
        <strain evidence="3">MA.JE_S09-001881</strain>
    </source>
</reference>
<evidence type="ECO:0000256" key="1">
    <source>
        <dbReference type="SAM" id="MobiDB-lite"/>
    </source>
</evidence>
<accession>A0A750KU39</accession>
<dbReference type="Pfam" id="PF08400">
    <property type="entry name" value="phage_tail_N"/>
    <property type="match status" value="1"/>
</dbReference>
<feature type="compositionally biased region" description="Basic and acidic residues" evidence="1">
    <location>
        <begin position="126"/>
        <end position="135"/>
    </location>
</feature>